<evidence type="ECO:0000313" key="1">
    <source>
        <dbReference type="EMBL" id="EQB35542.1"/>
    </source>
</evidence>
<protein>
    <submittedName>
        <fullName evidence="1">Uncharacterized protein</fullName>
    </submittedName>
</protein>
<proteinExistence type="predicted"/>
<evidence type="ECO:0000313" key="2">
    <source>
        <dbReference type="Proteomes" id="UP000015520"/>
    </source>
</evidence>
<dbReference type="RefSeq" id="WP_021288182.1">
    <property type="nucleotide sequence ID" value="NZ_AUPZ01000013.1"/>
</dbReference>
<dbReference type="AlphaFoldDB" id="T0JF86"/>
<comment type="caution">
    <text evidence="1">The sequence shown here is derived from an EMBL/GenBank/DDBJ whole genome shotgun (WGS) entry which is preliminary data.</text>
</comment>
<dbReference type="EMBL" id="AUPZ01000013">
    <property type="protein sequence ID" value="EQB35542.1"/>
    <property type="molecule type" value="Genomic_DNA"/>
</dbReference>
<reference evidence="1 2" key="1">
    <citation type="submission" date="2013-07" db="EMBL/GenBank/DDBJ databases">
        <title>Sulfurimonas hongkongensis AST-10 Genome Sequencing.</title>
        <authorList>
            <person name="Cai L."/>
            <person name="Zhang T."/>
        </authorList>
    </citation>
    <scope>NUCLEOTIDE SEQUENCE [LARGE SCALE GENOMIC DNA]</scope>
    <source>
        <strain evidence="1 2">AST-10</strain>
    </source>
</reference>
<organism evidence="1 2">
    <name type="scientific">Sulfurimonas hongkongensis</name>
    <dbReference type="NCBI Taxonomy" id="1172190"/>
    <lineage>
        <taxon>Bacteria</taxon>
        <taxon>Pseudomonadati</taxon>
        <taxon>Campylobacterota</taxon>
        <taxon>Epsilonproteobacteria</taxon>
        <taxon>Campylobacterales</taxon>
        <taxon>Sulfurimonadaceae</taxon>
        <taxon>Sulfurimonas</taxon>
    </lineage>
</organism>
<dbReference type="PATRIC" id="fig|1172190.3.peg.1871"/>
<name>T0JF86_9BACT</name>
<dbReference type="Proteomes" id="UP000015520">
    <property type="component" value="Unassembled WGS sequence"/>
</dbReference>
<dbReference type="OrthoDB" id="9813719at2"/>
<dbReference type="STRING" id="1172190.M947_09685"/>
<gene>
    <name evidence="1" type="ORF">M947_09685</name>
</gene>
<accession>T0JF86</accession>
<sequence>MLKDAVQCALKNIEHLIEKTKFWDIHRNQPLNEGQIKVLNKIFDSELVGGVDV</sequence>
<keyword evidence="2" id="KW-1185">Reference proteome</keyword>